<keyword evidence="3" id="KW-0472">Membrane</keyword>
<reference evidence="4 5" key="1">
    <citation type="submission" date="2016-02" db="EMBL/GenBank/DDBJ databases">
        <title>Gardnerella vaginalis Subgroups Defined by cpn60 Sequencing and Sialidase Activity in Isolates from Canada, Belgium and Kenya.</title>
        <authorList>
            <person name="Schellenberg J."/>
            <person name="Paramel Jayaprakash T."/>
            <person name="Withana Gamage N."/>
            <person name="Patterson M.H."/>
            <person name="Vaneechoutte M."/>
            <person name="Hill J.E."/>
        </authorList>
    </citation>
    <scope>NUCLEOTIDE SEQUENCE [LARGE SCALE GENOMIC DNA]</scope>
    <source>
        <strain evidence="4 5">N144</strain>
    </source>
</reference>
<dbReference type="EMBL" id="LRTT01000001">
    <property type="protein sequence ID" value="RFD77512.1"/>
    <property type="molecule type" value="Genomic_DNA"/>
</dbReference>
<name>A0A3E1IX10_GARVA</name>
<dbReference type="AlphaFoldDB" id="A0A3E1IX10"/>
<proteinExistence type="predicted"/>
<feature type="transmembrane region" description="Helical" evidence="3">
    <location>
        <begin position="49"/>
        <end position="73"/>
    </location>
</feature>
<keyword evidence="3" id="KW-1133">Transmembrane helix</keyword>
<evidence type="ECO:0000256" key="3">
    <source>
        <dbReference type="SAM" id="Phobius"/>
    </source>
</evidence>
<evidence type="ECO:0000313" key="4">
    <source>
        <dbReference type="EMBL" id="RFD77512.1"/>
    </source>
</evidence>
<comment type="caution">
    <text evidence="4">The sequence shown here is derived from an EMBL/GenBank/DDBJ whole genome shotgun (WGS) entry which is preliminary data.</text>
</comment>
<feature type="compositionally biased region" description="Polar residues" evidence="2">
    <location>
        <begin position="304"/>
        <end position="319"/>
    </location>
</feature>
<dbReference type="Proteomes" id="UP000258533">
    <property type="component" value="Unassembled WGS sequence"/>
</dbReference>
<evidence type="ECO:0000256" key="2">
    <source>
        <dbReference type="SAM" id="MobiDB-lite"/>
    </source>
</evidence>
<keyword evidence="1" id="KW-0175">Coiled coil</keyword>
<feature type="coiled-coil region" evidence="1">
    <location>
        <begin position="235"/>
        <end position="276"/>
    </location>
</feature>
<dbReference type="RefSeq" id="WP_116689531.1">
    <property type="nucleotide sequence ID" value="NZ_LRTT01000001.1"/>
</dbReference>
<evidence type="ECO:0000256" key="1">
    <source>
        <dbReference type="SAM" id="Coils"/>
    </source>
</evidence>
<evidence type="ECO:0000313" key="5">
    <source>
        <dbReference type="Proteomes" id="UP000258533"/>
    </source>
</evidence>
<feature type="region of interest" description="Disordered" evidence="2">
    <location>
        <begin position="281"/>
        <end position="319"/>
    </location>
</feature>
<accession>A0A3E1IX10</accession>
<organism evidence="4 5">
    <name type="scientific">Gardnerella vaginalis</name>
    <dbReference type="NCBI Taxonomy" id="2702"/>
    <lineage>
        <taxon>Bacteria</taxon>
        <taxon>Bacillati</taxon>
        <taxon>Actinomycetota</taxon>
        <taxon>Actinomycetes</taxon>
        <taxon>Bifidobacteriales</taxon>
        <taxon>Bifidobacteriaceae</taxon>
        <taxon>Gardnerella</taxon>
    </lineage>
</organism>
<gene>
    <name evidence="4" type="ORF">AXE73_02650</name>
</gene>
<sequence length="319" mass="35190">MENSNNKYQESEDLDDIASFNNQDAYEPENIFGSSNNDSNNSLLSDKKAIAVIVCVSLISIGVVAVLWFVLFANNSKPSLKASEPSKNCVQLRKKVINAKEELKKIVSSQDVKDASNIKAADFDEDFDAAKDAADDFESSLSYANDDLNDDIPACPLGADSYDSTRVENKLSDKLDSLRKDADSVKTHAKNLLKTSRTAFGDQLLNLVKKARELVEKAKNLPILADASKSLEDAINDAGNALAKSTNNYQELKQAYQKIKAVISQYEDRIKKVSDRFLSRDGNGYPFDAPHPKDDQGGYIPMGRSQNSESLEQNDQSNE</sequence>
<keyword evidence="3" id="KW-0812">Transmembrane</keyword>
<protein>
    <submittedName>
        <fullName evidence="4">Uncharacterized protein</fullName>
    </submittedName>
</protein>